<dbReference type="Proteomes" id="UP000500741">
    <property type="component" value="Chromosome"/>
</dbReference>
<dbReference type="GO" id="GO:0006260">
    <property type="term" value="P:DNA replication"/>
    <property type="evidence" value="ECO:0007669"/>
    <property type="project" value="UniProtKB-KW"/>
</dbReference>
<dbReference type="PANTHER" id="PTHR30231:SF42">
    <property type="entry name" value="EXONUCLEASE"/>
    <property type="match status" value="1"/>
</dbReference>
<organism evidence="9 10">
    <name type="scientific">Weissella coleopterorum</name>
    <dbReference type="NCBI Taxonomy" id="2714949"/>
    <lineage>
        <taxon>Bacteria</taxon>
        <taxon>Bacillati</taxon>
        <taxon>Bacillota</taxon>
        <taxon>Bacilli</taxon>
        <taxon>Lactobacillales</taxon>
        <taxon>Lactobacillaceae</taxon>
        <taxon>Weissella</taxon>
    </lineage>
</organism>
<dbReference type="InterPro" id="IPR012337">
    <property type="entry name" value="RNaseH-like_sf"/>
</dbReference>
<evidence type="ECO:0000256" key="1">
    <source>
        <dbReference type="ARBA" id="ARBA00022679"/>
    </source>
</evidence>
<keyword evidence="1" id="KW-0808">Transferase</keyword>
<proteinExistence type="predicted"/>
<dbReference type="InterPro" id="IPR013520">
    <property type="entry name" value="Ribonucl_H"/>
</dbReference>
<dbReference type="InterPro" id="IPR036397">
    <property type="entry name" value="RNaseH_sf"/>
</dbReference>
<dbReference type="FunFam" id="3.30.420.10:FF:000045">
    <property type="entry name" value="3'-5' exonuclease DinG"/>
    <property type="match status" value="1"/>
</dbReference>
<evidence type="ECO:0000256" key="5">
    <source>
        <dbReference type="ARBA" id="ARBA00022839"/>
    </source>
</evidence>
<dbReference type="GO" id="GO:0003887">
    <property type="term" value="F:DNA-directed DNA polymerase activity"/>
    <property type="evidence" value="ECO:0007669"/>
    <property type="project" value="UniProtKB-KW"/>
</dbReference>
<feature type="domain" description="Exonuclease" evidence="8">
    <location>
        <begin position="2"/>
        <end position="167"/>
    </location>
</feature>
<name>A0A6G8AZE1_9LACO</name>
<evidence type="ECO:0000256" key="7">
    <source>
        <dbReference type="ARBA" id="ARBA00070925"/>
    </source>
</evidence>
<reference evidence="9 10" key="1">
    <citation type="submission" date="2020-03" db="EMBL/GenBank/DDBJ databases">
        <title>Weissella sp. nov., isolated from Cybister lewisianus.</title>
        <authorList>
            <person name="Hyun D.-W."/>
            <person name="Bae J.-W."/>
        </authorList>
    </citation>
    <scope>NUCLEOTIDE SEQUENCE [LARGE SCALE GENOMIC DNA]</scope>
    <source>
        <strain evidence="9 10">HDW19</strain>
    </source>
</reference>
<keyword evidence="10" id="KW-1185">Reference proteome</keyword>
<keyword evidence="5 9" id="KW-0378">Hydrolase</keyword>
<keyword evidence="2" id="KW-0548">Nucleotidyltransferase</keyword>
<dbReference type="GO" id="GO:0005829">
    <property type="term" value="C:cytosol"/>
    <property type="evidence" value="ECO:0007669"/>
    <property type="project" value="TreeGrafter"/>
</dbReference>
<dbReference type="Gene3D" id="3.30.420.10">
    <property type="entry name" value="Ribonuclease H-like superfamily/Ribonuclease H"/>
    <property type="match status" value="1"/>
</dbReference>
<dbReference type="GO" id="GO:0003676">
    <property type="term" value="F:nucleic acid binding"/>
    <property type="evidence" value="ECO:0007669"/>
    <property type="project" value="InterPro"/>
</dbReference>
<dbReference type="KEGG" id="wco:G7084_02815"/>
<evidence type="ECO:0000256" key="6">
    <source>
        <dbReference type="ARBA" id="ARBA00022932"/>
    </source>
</evidence>
<accession>A0A6G8AZE1</accession>
<keyword evidence="6" id="KW-0239">DNA-directed DNA polymerase</keyword>
<dbReference type="PANTHER" id="PTHR30231">
    <property type="entry name" value="DNA POLYMERASE III SUBUNIT EPSILON"/>
    <property type="match status" value="1"/>
</dbReference>
<evidence type="ECO:0000256" key="2">
    <source>
        <dbReference type="ARBA" id="ARBA00022695"/>
    </source>
</evidence>
<gene>
    <name evidence="9" type="ORF">G7084_02815</name>
</gene>
<sequence>MNFIAMDFETANAKRYSAVSIAVVVVRESQIVDEFYSLLNPPTDFSQQNIRIHGIQPRDVADAPSFPLVWQKIQQFYTSEQLVVAHNAAFDNSVLKASLEYYHLPAPHYLSLDTVKTSRRFYPQLINHKLNTVAEALDIPLNHHHHALDDTMAAAQILLTQAQEFGVDPLKNLVKVI</sequence>
<protein>
    <recommendedName>
        <fullName evidence="7">DNA polymerase III polC-type</fullName>
    </recommendedName>
</protein>
<dbReference type="AlphaFoldDB" id="A0A6G8AZE1"/>
<keyword evidence="5 9" id="KW-0269">Exonuclease</keyword>
<evidence type="ECO:0000313" key="10">
    <source>
        <dbReference type="Proteomes" id="UP000500741"/>
    </source>
</evidence>
<keyword evidence="4" id="KW-0540">Nuclease</keyword>
<dbReference type="Pfam" id="PF00929">
    <property type="entry name" value="RNase_T"/>
    <property type="match status" value="1"/>
</dbReference>
<evidence type="ECO:0000256" key="3">
    <source>
        <dbReference type="ARBA" id="ARBA00022705"/>
    </source>
</evidence>
<evidence type="ECO:0000256" key="4">
    <source>
        <dbReference type="ARBA" id="ARBA00022722"/>
    </source>
</evidence>
<dbReference type="GO" id="GO:0008408">
    <property type="term" value="F:3'-5' exonuclease activity"/>
    <property type="evidence" value="ECO:0007669"/>
    <property type="project" value="TreeGrafter"/>
</dbReference>
<dbReference type="EMBL" id="CP049888">
    <property type="protein sequence ID" value="QIL50350.1"/>
    <property type="molecule type" value="Genomic_DNA"/>
</dbReference>
<evidence type="ECO:0000313" key="9">
    <source>
        <dbReference type="EMBL" id="QIL50350.1"/>
    </source>
</evidence>
<dbReference type="RefSeq" id="WP_166009872.1">
    <property type="nucleotide sequence ID" value="NZ_CP049888.1"/>
</dbReference>
<dbReference type="CDD" id="cd06130">
    <property type="entry name" value="DNA_pol_III_epsilon_like"/>
    <property type="match status" value="1"/>
</dbReference>
<keyword evidence="3" id="KW-0235">DNA replication</keyword>
<dbReference type="SUPFAM" id="SSF53098">
    <property type="entry name" value="Ribonuclease H-like"/>
    <property type="match status" value="1"/>
</dbReference>
<dbReference type="SMART" id="SM00479">
    <property type="entry name" value="EXOIII"/>
    <property type="match status" value="1"/>
</dbReference>
<evidence type="ECO:0000259" key="8">
    <source>
        <dbReference type="SMART" id="SM00479"/>
    </source>
</evidence>